<dbReference type="EMBL" id="CAAE01014978">
    <property type="protein sequence ID" value="CAG06604.1"/>
    <property type="molecule type" value="Genomic_DNA"/>
</dbReference>
<reference evidence="1" key="2">
    <citation type="submission" date="2004-02" db="EMBL/GenBank/DDBJ databases">
        <authorList>
            <consortium name="Genoscope"/>
            <consortium name="Whitehead Institute Centre for Genome Research"/>
        </authorList>
    </citation>
    <scope>NUCLEOTIDE SEQUENCE</scope>
</reference>
<organism evidence="1">
    <name type="scientific">Tetraodon nigroviridis</name>
    <name type="common">Spotted green pufferfish</name>
    <name type="synonym">Chelonodon nigroviridis</name>
    <dbReference type="NCBI Taxonomy" id="99883"/>
    <lineage>
        <taxon>Eukaryota</taxon>
        <taxon>Metazoa</taxon>
        <taxon>Chordata</taxon>
        <taxon>Craniata</taxon>
        <taxon>Vertebrata</taxon>
        <taxon>Euteleostomi</taxon>
        <taxon>Actinopterygii</taxon>
        <taxon>Neopterygii</taxon>
        <taxon>Teleostei</taxon>
        <taxon>Neoteleostei</taxon>
        <taxon>Acanthomorphata</taxon>
        <taxon>Eupercaria</taxon>
        <taxon>Tetraodontiformes</taxon>
        <taxon>Tetradontoidea</taxon>
        <taxon>Tetraodontidae</taxon>
        <taxon>Tetraodon</taxon>
    </lineage>
</organism>
<dbReference type="AlphaFoldDB" id="Q4RYC8"/>
<proteinExistence type="predicted"/>
<sequence>MSSPTTRVGSTCWSGASTGAIPTGVVCSHLSDPSTGLQNINN</sequence>
<gene>
    <name evidence="1" type="ORF">GSTENG00027040001</name>
</gene>
<evidence type="ECO:0000313" key="1">
    <source>
        <dbReference type="EMBL" id="CAG06604.1"/>
    </source>
</evidence>
<reference evidence="1" key="1">
    <citation type="journal article" date="2004" name="Nature">
        <title>Genome duplication in the teleost fish Tetraodon nigroviridis reveals the early vertebrate proto-karyotype.</title>
        <authorList>
            <person name="Jaillon O."/>
            <person name="Aury J.-M."/>
            <person name="Brunet F."/>
            <person name="Petit J.-L."/>
            <person name="Stange-Thomann N."/>
            <person name="Mauceli E."/>
            <person name="Bouneau L."/>
            <person name="Fischer C."/>
            <person name="Ozouf-Costaz C."/>
            <person name="Bernot A."/>
            <person name="Nicaud S."/>
            <person name="Jaffe D."/>
            <person name="Fisher S."/>
            <person name="Lutfalla G."/>
            <person name="Dossat C."/>
            <person name="Segurens B."/>
            <person name="Dasilva C."/>
            <person name="Salanoubat M."/>
            <person name="Levy M."/>
            <person name="Boudet N."/>
            <person name="Castellano S."/>
            <person name="Anthouard V."/>
            <person name="Jubin C."/>
            <person name="Castelli V."/>
            <person name="Katinka M."/>
            <person name="Vacherie B."/>
            <person name="Biemont C."/>
            <person name="Skalli Z."/>
            <person name="Cattolico L."/>
            <person name="Poulain J."/>
            <person name="De Berardinis V."/>
            <person name="Cruaud C."/>
            <person name="Duprat S."/>
            <person name="Brottier P."/>
            <person name="Coutanceau J.-P."/>
            <person name="Gouzy J."/>
            <person name="Parra G."/>
            <person name="Lardier G."/>
            <person name="Chapple C."/>
            <person name="McKernan K.J."/>
            <person name="McEwan P."/>
            <person name="Bosak S."/>
            <person name="Kellis M."/>
            <person name="Volff J.-N."/>
            <person name="Guigo R."/>
            <person name="Zody M.C."/>
            <person name="Mesirov J."/>
            <person name="Lindblad-Toh K."/>
            <person name="Birren B."/>
            <person name="Nusbaum C."/>
            <person name="Kahn D."/>
            <person name="Robinson-Rechavi M."/>
            <person name="Laudet V."/>
            <person name="Schachter V."/>
            <person name="Quetier F."/>
            <person name="Saurin W."/>
            <person name="Scarpelli C."/>
            <person name="Wincker P."/>
            <person name="Lander E.S."/>
            <person name="Weissenbach J."/>
            <person name="Roest Crollius H."/>
        </authorList>
    </citation>
    <scope>NUCLEOTIDE SEQUENCE [LARGE SCALE GENOMIC DNA]</scope>
</reference>
<dbReference type="KEGG" id="tng:GSTEN00027040G001"/>
<protein>
    <submittedName>
        <fullName evidence="1">(spotted green pufferfish) hypothetical protein</fullName>
    </submittedName>
</protein>
<name>Q4RYC8_TETNG</name>
<accession>Q4RYC8</accession>
<comment type="caution">
    <text evidence="1">The sequence shown here is derived from an EMBL/GenBank/DDBJ whole genome shotgun (WGS) entry which is preliminary data.</text>
</comment>